<organism evidence="1 2">
    <name type="scientific">Leersia perrieri</name>
    <dbReference type="NCBI Taxonomy" id="77586"/>
    <lineage>
        <taxon>Eukaryota</taxon>
        <taxon>Viridiplantae</taxon>
        <taxon>Streptophyta</taxon>
        <taxon>Embryophyta</taxon>
        <taxon>Tracheophyta</taxon>
        <taxon>Spermatophyta</taxon>
        <taxon>Magnoliopsida</taxon>
        <taxon>Liliopsida</taxon>
        <taxon>Poales</taxon>
        <taxon>Poaceae</taxon>
        <taxon>BOP clade</taxon>
        <taxon>Oryzoideae</taxon>
        <taxon>Oryzeae</taxon>
        <taxon>Oryzinae</taxon>
        <taxon>Leersia</taxon>
    </lineage>
</organism>
<keyword evidence="2" id="KW-1185">Reference proteome</keyword>
<evidence type="ECO:0000313" key="2">
    <source>
        <dbReference type="Proteomes" id="UP000032180"/>
    </source>
</evidence>
<reference evidence="1 2" key="1">
    <citation type="submission" date="2012-08" db="EMBL/GenBank/DDBJ databases">
        <title>Oryza genome evolution.</title>
        <authorList>
            <person name="Wing R.A."/>
        </authorList>
    </citation>
    <scope>NUCLEOTIDE SEQUENCE</scope>
</reference>
<dbReference type="HOGENOM" id="CLU_122515_2_1_1"/>
<evidence type="ECO:0000313" key="1">
    <source>
        <dbReference type="EnsemblPlants" id="LPERR12G16600.1"/>
    </source>
</evidence>
<reference evidence="1" key="3">
    <citation type="submission" date="2015-04" db="UniProtKB">
        <authorList>
            <consortium name="EnsemblPlants"/>
        </authorList>
    </citation>
    <scope>IDENTIFICATION</scope>
</reference>
<dbReference type="STRING" id="77586.A0A0D9Y1R4"/>
<accession>A0A0D9Y1R4</accession>
<name>A0A0D9Y1R4_9ORYZ</name>
<dbReference type="InterPro" id="IPR001349">
    <property type="entry name" value="Cyt_c_oxidase_su6a"/>
</dbReference>
<dbReference type="GO" id="GO:0030234">
    <property type="term" value="F:enzyme regulator activity"/>
    <property type="evidence" value="ECO:0007669"/>
    <property type="project" value="TreeGrafter"/>
</dbReference>
<dbReference type="eggNOG" id="KOG3469">
    <property type="taxonomic scope" value="Eukaryota"/>
</dbReference>
<dbReference type="GO" id="GO:0005743">
    <property type="term" value="C:mitochondrial inner membrane"/>
    <property type="evidence" value="ECO:0007669"/>
    <property type="project" value="InterPro"/>
</dbReference>
<dbReference type="EnsemblPlants" id="LPERR12G16600.1">
    <property type="protein sequence ID" value="LPERR12G16600.1"/>
    <property type="gene ID" value="LPERR12G16600"/>
</dbReference>
<proteinExistence type="predicted"/>
<protein>
    <submittedName>
        <fullName evidence="1">Uncharacterized protein</fullName>
    </submittedName>
</protein>
<dbReference type="Gramene" id="LPERR12G16600.1">
    <property type="protein sequence ID" value="LPERR12G16600.1"/>
    <property type="gene ID" value="LPERR12G16600"/>
</dbReference>
<reference evidence="2" key="2">
    <citation type="submission" date="2013-12" db="EMBL/GenBank/DDBJ databases">
        <authorList>
            <person name="Yu Y."/>
            <person name="Lee S."/>
            <person name="de Baynast K."/>
            <person name="Wissotski M."/>
            <person name="Liu L."/>
            <person name="Talag J."/>
            <person name="Goicoechea J."/>
            <person name="Angelova A."/>
            <person name="Jetty R."/>
            <person name="Kudrna D."/>
            <person name="Golser W."/>
            <person name="Rivera L."/>
            <person name="Zhang J."/>
            <person name="Wing R."/>
        </authorList>
    </citation>
    <scope>NUCLEOTIDE SEQUENCE</scope>
</reference>
<dbReference type="GO" id="GO:0006123">
    <property type="term" value="P:mitochondrial electron transport, cytochrome c to oxygen"/>
    <property type="evidence" value="ECO:0007669"/>
    <property type="project" value="TreeGrafter"/>
</dbReference>
<sequence>MASPVSRFVAVVAKKNKSPLIRRRFASSARHDDAEEAAKWEKITYLGIGVCTLLAAYNLSTGPDGFFEKKKHSDDHH</sequence>
<dbReference type="AlphaFoldDB" id="A0A0D9Y1R4"/>
<dbReference type="PANTHER" id="PTHR11504">
    <property type="entry name" value="CYTOCHROME C OXIDASE POLYPEPTIDE VIA"/>
    <property type="match status" value="1"/>
</dbReference>
<dbReference type="Proteomes" id="UP000032180">
    <property type="component" value="Chromosome 12"/>
</dbReference>
<dbReference type="PANTHER" id="PTHR11504:SF0">
    <property type="entry name" value="CYTOCHROME C OXIDASE SUBUNIT"/>
    <property type="match status" value="1"/>
</dbReference>